<evidence type="ECO:0000256" key="1">
    <source>
        <dbReference type="SAM" id="Phobius"/>
    </source>
</evidence>
<keyword evidence="1" id="KW-0472">Membrane</keyword>
<dbReference type="STRING" id="375760.SAMN04488073_2984"/>
<keyword evidence="1" id="KW-0812">Transmembrane</keyword>
<feature type="transmembrane region" description="Helical" evidence="1">
    <location>
        <begin position="46"/>
        <end position="66"/>
    </location>
</feature>
<evidence type="ECO:0000313" key="2">
    <source>
        <dbReference type="EMBL" id="SFR57562.1"/>
    </source>
</evidence>
<dbReference type="RefSeq" id="WP_091991941.1">
    <property type="nucleotide sequence ID" value="NZ_FOYV01000003.1"/>
</dbReference>
<sequence length="178" mass="19871">MKSIELLAIGIRVLGIFALIYAIKTGLYQYQIILQFQSNVENELTLVRFLATAQVGLLLAAALLMIKFPVSVSNWLLPKSKNQEPILNGSVHDIETAAFVIIGVYILSFAKPDVFDNGIWWWYSSHGETSRLWGQDGSHKYLINQAVTVIEMAIGLFLCLRANGLSGLLRRFREAGSK</sequence>
<feature type="transmembrane region" description="Helical" evidence="1">
    <location>
        <begin position="141"/>
        <end position="163"/>
    </location>
</feature>
<dbReference type="Proteomes" id="UP000199290">
    <property type="component" value="Unassembled WGS sequence"/>
</dbReference>
<evidence type="ECO:0000313" key="3">
    <source>
        <dbReference type="Proteomes" id="UP000199290"/>
    </source>
</evidence>
<dbReference type="EMBL" id="FOYV01000003">
    <property type="protein sequence ID" value="SFR57562.1"/>
    <property type="molecule type" value="Genomic_DNA"/>
</dbReference>
<dbReference type="AlphaFoldDB" id="A0A1I6HSX2"/>
<reference evidence="3" key="1">
    <citation type="submission" date="2016-10" db="EMBL/GenBank/DDBJ databases">
        <authorList>
            <person name="Varghese N."/>
            <person name="Submissions S."/>
        </authorList>
    </citation>
    <scope>NUCLEOTIDE SEQUENCE [LARGE SCALE GENOMIC DNA]</scope>
    <source>
        <strain evidence="3">CGMCC 1.6294</strain>
    </source>
</reference>
<name>A0A1I6HSX2_9GAMM</name>
<dbReference type="OrthoDB" id="6402385at2"/>
<organism evidence="2 3">
    <name type="scientific">Marinobacter gudaonensis</name>
    <dbReference type="NCBI Taxonomy" id="375760"/>
    <lineage>
        <taxon>Bacteria</taxon>
        <taxon>Pseudomonadati</taxon>
        <taxon>Pseudomonadota</taxon>
        <taxon>Gammaproteobacteria</taxon>
        <taxon>Pseudomonadales</taxon>
        <taxon>Marinobacteraceae</taxon>
        <taxon>Marinobacter</taxon>
    </lineage>
</organism>
<proteinExistence type="predicted"/>
<keyword evidence="3" id="KW-1185">Reference proteome</keyword>
<gene>
    <name evidence="2" type="ORF">SAMN04488073_2984</name>
</gene>
<protein>
    <submittedName>
        <fullName evidence="2">Uncharacterized protein</fullName>
    </submittedName>
</protein>
<accession>A0A1I6HSX2</accession>
<keyword evidence="1" id="KW-1133">Transmembrane helix</keyword>